<dbReference type="InterPro" id="IPR026612">
    <property type="entry name" value="STRA6-like"/>
</dbReference>
<dbReference type="GO" id="GO:0071939">
    <property type="term" value="P:vitamin A import into cell"/>
    <property type="evidence" value="ECO:0007669"/>
    <property type="project" value="TreeGrafter"/>
</dbReference>
<reference evidence="9" key="3">
    <citation type="submission" date="2025-09" db="UniProtKB">
        <authorList>
            <consortium name="Ensembl"/>
        </authorList>
    </citation>
    <scope>IDENTIFICATION</scope>
</reference>
<dbReference type="AlphaFoldDB" id="A0A673AMM4"/>
<evidence type="ECO:0000313" key="10">
    <source>
        <dbReference type="Proteomes" id="UP000472271"/>
    </source>
</evidence>
<evidence type="ECO:0000313" key="9">
    <source>
        <dbReference type="Ensembl" id="ENSSORP00005030611.1"/>
    </source>
</evidence>
<dbReference type="Ensembl" id="ENSSORT00005031469.1">
    <property type="protein sequence ID" value="ENSSORP00005030611.1"/>
    <property type="gene ID" value="ENSSORG00005014603.1"/>
</dbReference>
<gene>
    <name evidence="9" type="primary">LOC115427935</name>
</gene>
<protein>
    <submittedName>
        <fullName evidence="9">STRA6-like</fullName>
    </submittedName>
</protein>
<feature type="transmembrane region" description="Helical" evidence="8">
    <location>
        <begin position="390"/>
        <end position="409"/>
    </location>
</feature>
<evidence type="ECO:0000256" key="2">
    <source>
        <dbReference type="ARBA" id="ARBA00022448"/>
    </source>
</evidence>
<dbReference type="GO" id="GO:0038023">
    <property type="term" value="F:signaling receptor activity"/>
    <property type="evidence" value="ECO:0007669"/>
    <property type="project" value="InterPro"/>
</dbReference>
<reference evidence="9" key="2">
    <citation type="submission" date="2025-08" db="UniProtKB">
        <authorList>
            <consortium name="Ensembl"/>
        </authorList>
    </citation>
    <scope>IDENTIFICATION</scope>
</reference>
<evidence type="ECO:0000256" key="6">
    <source>
        <dbReference type="ARBA" id="ARBA00023136"/>
    </source>
</evidence>
<evidence type="ECO:0000256" key="8">
    <source>
        <dbReference type="SAM" id="Phobius"/>
    </source>
</evidence>
<keyword evidence="4 8" id="KW-0812">Transmembrane</keyword>
<evidence type="ECO:0000256" key="7">
    <source>
        <dbReference type="ARBA" id="ARBA00023170"/>
    </source>
</evidence>
<comment type="subcellular location">
    <subcellularLocation>
        <location evidence="1">Cell membrane</location>
        <topology evidence="1">Multi-pass membrane protein</topology>
    </subcellularLocation>
</comment>
<proteinExistence type="predicted"/>
<evidence type="ECO:0000256" key="5">
    <source>
        <dbReference type="ARBA" id="ARBA00022989"/>
    </source>
</evidence>
<keyword evidence="5 8" id="KW-1133">Transmembrane helix</keyword>
<keyword evidence="2" id="KW-0813">Transport</keyword>
<keyword evidence="6 8" id="KW-0472">Membrane</keyword>
<reference evidence="9" key="1">
    <citation type="submission" date="2019-06" db="EMBL/GenBank/DDBJ databases">
        <authorList>
            <consortium name="Wellcome Sanger Institute Data Sharing"/>
        </authorList>
    </citation>
    <scope>NUCLEOTIDE SEQUENCE [LARGE SCALE GENOMIC DNA]</scope>
</reference>
<dbReference type="PANTHER" id="PTHR21444">
    <property type="entry name" value="COILED-COIL DOMAIN-CONTAINING PROTEIN 180"/>
    <property type="match status" value="1"/>
</dbReference>
<feature type="transmembrane region" description="Helical" evidence="8">
    <location>
        <begin position="42"/>
        <end position="60"/>
    </location>
</feature>
<evidence type="ECO:0000256" key="1">
    <source>
        <dbReference type="ARBA" id="ARBA00004651"/>
    </source>
</evidence>
<feature type="transmembrane region" description="Helical" evidence="8">
    <location>
        <begin position="72"/>
        <end position="91"/>
    </location>
</feature>
<evidence type="ECO:0000256" key="4">
    <source>
        <dbReference type="ARBA" id="ARBA00022692"/>
    </source>
</evidence>
<keyword evidence="10" id="KW-1185">Reference proteome</keyword>
<dbReference type="Proteomes" id="UP000472271">
    <property type="component" value="Chromosome 1"/>
</dbReference>
<feature type="transmembrane region" description="Helical" evidence="8">
    <location>
        <begin position="321"/>
        <end position="342"/>
    </location>
</feature>
<keyword evidence="3" id="KW-1003">Cell membrane</keyword>
<dbReference type="Pfam" id="PF14752">
    <property type="entry name" value="RBP_receptor"/>
    <property type="match status" value="2"/>
</dbReference>
<accession>A0A673AMM4</accession>
<dbReference type="GO" id="GO:0034632">
    <property type="term" value="F:retinol transmembrane transporter activity"/>
    <property type="evidence" value="ECO:0007669"/>
    <property type="project" value="InterPro"/>
</dbReference>
<dbReference type="PANTHER" id="PTHR21444:SF17">
    <property type="entry name" value="STIMULATED BY RETINOIC ACID GENE 6 PROTEIN-LIKE"/>
    <property type="match status" value="1"/>
</dbReference>
<dbReference type="GO" id="GO:0005886">
    <property type="term" value="C:plasma membrane"/>
    <property type="evidence" value="ECO:0007669"/>
    <property type="project" value="UniProtKB-SubCell"/>
</dbReference>
<feature type="transmembrane region" description="Helical" evidence="8">
    <location>
        <begin position="234"/>
        <end position="256"/>
    </location>
</feature>
<feature type="transmembrane region" description="Helical" evidence="8">
    <location>
        <begin position="103"/>
        <end position="123"/>
    </location>
</feature>
<keyword evidence="7" id="KW-0675">Receptor</keyword>
<organism evidence="9 10">
    <name type="scientific">Sphaeramia orbicularis</name>
    <name type="common">orbiculate cardinalfish</name>
    <dbReference type="NCBI Taxonomy" id="375764"/>
    <lineage>
        <taxon>Eukaryota</taxon>
        <taxon>Metazoa</taxon>
        <taxon>Chordata</taxon>
        <taxon>Craniata</taxon>
        <taxon>Vertebrata</taxon>
        <taxon>Euteleostomi</taxon>
        <taxon>Actinopterygii</taxon>
        <taxon>Neopterygii</taxon>
        <taxon>Teleostei</taxon>
        <taxon>Neoteleostei</taxon>
        <taxon>Acanthomorphata</taxon>
        <taxon>Gobiaria</taxon>
        <taxon>Kurtiformes</taxon>
        <taxon>Apogonoidei</taxon>
        <taxon>Apogonidae</taxon>
        <taxon>Apogoninae</taxon>
        <taxon>Sphaeramia</taxon>
    </lineage>
</organism>
<name>A0A673AMM4_9TELE</name>
<dbReference type="InParanoid" id="A0A673AMM4"/>
<feature type="transmembrane region" description="Helical" evidence="8">
    <location>
        <begin position="144"/>
        <end position="166"/>
    </location>
</feature>
<sequence length="544" mass="63346">VGVLSFLQRRHQKLAIDHRLPFLRGRFAVVVPLDTMGFSDRLAFGFAYGAVSYKILLLIIEQRLPISVPNWAKAIAYLIGALEVGLAYFPFFACLSTPAKIPGAVMGIIYSICWIVVIIWDIFTCEEHEVAGWFIQVWGEHQKLIYEWPWVLSHIVLLVQFIYMLIKGVRVHLQLEDEELMQHHQMQHVKRLLRKIPEHSQSTTWFQRRLYEWDPYFKRKLIHCLYFFFFSDSWLISSLLASLNFIVYTFHVLVCYRKHLKRLWRGQKGFLPEKFHKPNSAVSVASIARYSGCQIAFTLWGKLHLDIKSFFCEYTDGSISYLINLLASVFLSLTFLVAYGLVKLQEVLVKIFFLQDKMSPSDKQKPLALNNRKAFHCFSYFLFFYNVINGFTYCFMRLFSSLVVGTFLLSRLDRTIMLRGYESMDRGYKTWIGMIFADHYHNNPAMVCFCQLLISNIRERQTGSTYSVLDNTPSVDSRARQRWALFYTLLRNPHLIPLRKQHLSASSHLPLSPSPQSDIVVRAWIMASQAKSQLSPQIFTAADC</sequence>
<evidence type="ECO:0000256" key="3">
    <source>
        <dbReference type="ARBA" id="ARBA00022475"/>
    </source>
</evidence>